<evidence type="ECO:0000313" key="1">
    <source>
        <dbReference type="EMBL" id="KAJ8680127.1"/>
    </source>
</evidence>
<reference evidence="1" key="1">
    <citation type="submission" date="2023-04" db="EMBL/GenBank/DDBJ databases">
        <title>A chromosome-level genome assembly of the parasitoid wasp Eretmocerus hayati.</title>
        <authorList>
            <person name="Zhong Y."/>
            <person name="Liu S."/>
            <person name="Liu Y."/>
        </authorList>
    </citation>
    <scope>NUCLEOTIDE SEQUENCE</scope>
    <source>
        <strain evidence="1">ZJU_SS_LIU_2023</strain>
    </source>
</reference>
<sequence length="306" mass="34106">MSVPVVCLNDGNEMPFFGLGTYGLKGKDGEAAVRYAIENGYRHIDTAAAYDNEAEIGRAICAKIEDGTVRREDLFVTTKLSPVSHQKNEVVNSCIGSLERLGLDYIDLFLIHTPISLKPLGESKKMVPSDIDYVETWRGMEKCKNSGYTSSIGVSNFNSQQISRLISSGNILPSNNQIEVTLNLNQNPLIEFCKKWDIAVTGYSPLGKPGKRPNIQNLWLHPVVQNLAKKYNKSPAQISLRFVYQSGAAPIPKSVTFSRIEENINIFDFNLTKEEMRELESIGTGARVVSLEEFKDAKYFPFGISR</sequence>
<name>A0ACC2PCE7_9HYME</name>
<accession>A0ACC2PCE7</accession>
<keyword evidence="2" id="KW-1185">Reference proteome</keyword>
<dbReference type="EMBL" id="CM056742">
    <property type="protein sequence ID" value="KAJ8680127.1"/>
    <property type="molecule type" value="Genomic_DNA"/>
</dbReference>
<proteinExistence type="predicted"/>
<comment type="caution">
    <text evidence="1">The sequence shown here is derived from an EMBL/GenBank/DDBJ whole genome shotgun (WGS) entry which is preliminary data.</text>
</comment>
<evidence type="ECO:0000313" key="2">
    <source>
        <dbReference type="Proteomes" id="UP001239111"/>
    </source>
</evidence>
<protein>
    <submittedName>
        <fullName evidence="1">Uncharacterized protein</fullName>
    </submittedName>
</protein>
<gene>
    <name evidence="1" type="ORF">QAD02_015914</name>
</gene>
<organism evidence="1 2">
    <name type="scientific">Eretmocerus hayati</name>
    <dbReference type="NCBI Taxonomy" id="131215"/>
    <lineage>
        <taxon>Eukaryota</taxon>
        <taxon>Metazoa</taxon>
        <taxon>Ecdysozoa</taxon>
        <taxon>Arthropoda</taxon>
        <taxon>Hexapoda</taxon>
        <taxon>Insecta</taxon>
        <taxon>Pterygota</taxon>
        <taxon>Neoptera</taxon>
        <taxon>Endopterygota</taxon>
        <taxon>Hymenoptera</taxon>
        <taxon>Apocrita</taxon>
        <taxon>Proctotrupomorpha</taxon>
        <taxon>Chalcidoidea</taxon>
        <taxon>Aphelinidae</taxon>
        <taxon>Aphelininae</taxon>
        <taxon>Eretmocerus</taxon>
    </lineage>
</organism>
<dbReference type="Proteomes" id="UP001239111">
    <property type="component" value="Chromosome 2"/>
</dbReference>